<feature type="region of interest" description="Disordered" evidence="3">
    <location>
        <begin position="1"/>
        <end position="30"/>
    </location>
</feature>
<dbReference type="Gene3D" id="1.10.530.10">
    <property type="match status" value="1"/>
</dbReference>
<dbReference type="HOGENOM" id="CLU_089927_0_0_11"/>
<name>E3J4X1_PSEI1</name>
<proteinExistence type="inferred from homology"/>
<evidence type="ECO:0000256" key="1">
    <source>
        <dbReference type="ARBA" id="ARBA00010830"/>
    </source>
</evidence>
<gene>
    <name evidence="5" type="ordered locus">FraEuI1c_0202</name>
</gene>
<dbReference type="AlphaFoldDB" id="E3J4X1"/>
<reference evidence="5 6" key="1">
    <citation type="submission" date="2010-10" db="EMBL/GenBank/DDBJ databases">
        <title>Complete sequence of Frankia sp. EuI1c.</title>
        <authorList>
            <consortium name="US DOE Joint Genome Institute"/>
            <person name="Lucas S."/>
            <person name="Copeland A."/>
            <person name="Lapidus A."/>
            <person name="Cheng J.-F."/>
            <person name="Bruce D."/>
            <person name="Goodwin L."/>
            <person name="Pitluck S."/>
            <person name="Chertkov O."/>
            <person name="Detter J.C."/>
            <person name="Han C."/>
            <person name="Tapia R."/>
            <person name="Land M."/>
            <person name="Hauser L."/>
            <person name="Jeffries C."/>
            <person name="Kyrpides N."/>
            <person name="Ivanova N."/>
            <person name="Mikhailova N."/>
            <person name="Beauchemin N."/>
            <person name="Sen A."/>
            <person name="Sur S.A."/>
            <person name="Gtari M."/>
            <person name="Wall L."/>
            <person name="Tisa L."/>
            <person name="Woyke T."/>
        </authorList>
    </citation>
    <scope>NUCLEOTIDE SEQUENCE [LARGE SCALE GENOMIC DNA]</scope>
    <source>
        <strain evidence="6">DSM 45817 / CECT 9037 / EuI1c</strain>
    </source>
</reference>
<feature type="domain" description="Resuscitation-promoting factor core lysozyme-like" evidence="4">
    <location>
        <begin position="58"/>
        <end position="130"/>
    </location>
</feature>
<dbReference type="OrthoDB" id="1404170at2"/>
<dbReference type="InterPro" id="IPR010618">
    <property type="entry name" value="RPF"/>
</dbReference>
<comment type="similarity">
    <text evidence="1">Belongs to the transglycosylase family. Rpf subfamily.</text>
</comment>
<dbReference type="Proteomes" id="UP000002484">
    <property type="component" value="Chromosome"/>
</dbReference>
<dbReference type="RefSeq" id="WP_013421413.1">
    <property type="nucleotide sequence ID" value="NC_014666.1"/>
</dbReference>
<evidence type="ECO:0000256" key="3">
    <source>
        <dbReference type="SAM" id="MobiDB-lite"/>
    </source>
</evidence>
<sequence length="250" mass="26157">MPSEQTGQLRPAERRTGGRHRAQPQGPSTTVRVLRTTGAVTALVGSGLAVTAMPAGAATPDDFARLRQCESGGNYSINTGNGFYGAYQFDVRTWQGLGYSGRPDQAAPAVQDEAAYRLYNSRGWSPWPACSRKLGLSSNGPIGVSSSASGGSLQQALQPAEPAMTLDKAKAEVQSSGFHGTISAADANKVRADAYVWQNQMHDQGFALAVDGKFGAQSQGVAALYSYLTKVSDGQPGVVGENLWNATVTG</sequence>
<keyword evidence="2" id="KW-0378">Hydrolase</keyword>
<dbReference type="InterPro" id="IPR023346">
    <property type="entry name" value="Lysozyme-like_dom_sf"/>
</dbReference>
<accession>E3J4X1</accession>
<evidence type="ECO:0000256" key="2">
    <source>
        <dbReference type="ARBA" id="ARBA00022801"/>
    </source>
</evidence>
<dbReference type="CDD" id="cd13925">
    <property type="entry name" value="RPF"/>
    <property type="match status" value="1"/>
</dbReference>
<dbReference type="GO" id="GO:0016787">
    <property type="term" value="F:hydrolase activity"/>
    <property type="evidence" value="ECO:0007669"/>
    <property type="project" value="UniProtKB-KW"/>
</dbReference>
<evidence type="ECO:0000313" key="5">
    <source>
        <dbReference type="EMBL" id="ADP78290.1"/>
    </source>
</evidence>
<dbReference type="eggNOG" id="COG3409">
    <property type="taxonomic scope" value="Bacteria"/>
</dbReference>
<keyword evidence="6" id="KW-1185">Reference proteome</keyword>
<dbReference type="EMBL" id="CP002299">
    <property type="protein sequence ID" value="ADP78290.1"/>
    <property type="molecule type" value="Genomic_DNA"/>
</dbReference>
<dbReference type="InParanoid" id="E3J4X1"/>
<dbReference type="STRING" id="298654.FraEuI1c_0202"/>
<dbReference type="Pfam" id="PF06737">
    <property type="entry name" value="Transglycosylas"/>
    <property type="match status" value="1"/>
</dbReference>
<organism evidence="5 6">
    <name type="scientific">Pseudofrankia inefficax (strain DSM 45817 / CECT 9037 / DDB 130130 / EuI1c)</name>
    <name type="common">Frankia inefficax</name>
    <dbReference type="NCBI Taxonomy" id="298654"/>
    <lineage>
        <taxon>Bacteria</taxon>
        <taxon>Bacillati</taxon>
        <taxon>Actinomycetota</taxon>
        <taxon>Actinomycetes</taxon>
        <taxon>Frankiales</taxon>
        <taxon>Frankiaceae</taxon>
        <taxon>Pseudofrankia</taxon>
    </lineage>
</organism>
<dbReference type="SUPFAM" id="SSF53955">
    <property type="entry name" value="Lysozyme-like"/>
    <property type="match status" value="1"/>
</dbReference>
<protein>
    <submittedName>
        <fullName evidence="5">Transglycosylase-like domain protein</fullName>
    </submittedName>
</protein>
<evidence type="ECO:0000313" key="6">
    <source>
        <dbReference type="Proteomes" id="UP000002484"/>
    </source>
</evidence>
<evidence type="ECO:0000259" key="4">
    <source>
        <dbReference type="Pfam" id="PF06737"/>
    </source>
</evidence>
<dbReference type="CAZy" id="GH23">
    <property type="family name" value="Glycoside Hydrolase Family 23"/>
</dbReference>
<dbReference type="KEGG" id="fri:FraEuI1c_0202"/>